<sequence>MYGLEVNRRPSKEQMAAESPNAKTYWAHWNSLELISGCLHRVWENEDGQCSQKLMVVPKLRIPHVLKEFHNGPSGGHRGITKTMEKIKQLFYWVGWRQPVAEWIANCTECITAKGPKSRSHGKVKQYNAGAPFERVAMDVAGLTGP</sequence>
<evidence type="ECO:0000259" key="1">
    <source>
        <dbReference type="Pfam" id="PF17921"/>
    </source>
</evidence>
<dbReference type="PANTHER" id="PTHR47266">
    <property type="entry name" value="ENDONUCLEASE-RELATED"/>
    <property type="match status" value="1"/>
</dbReference>
<proteinExistence type="predicted"/>
<feature type="domain" description="Integrase zinc-binding" evidence="1">
    <location>
        <begin position="57"/>
        <end position="114"/>
    </location>
</feature>
<dbReference type="AlphaFoldDB" id="A0A811USX3"/>
<dbReference type="Proteomes" id="UP000606786">
    <property type="component" value="Unassembled WGS sequence"/>
</dbReference>
<dbReference type="InterPro" id="IPR041588">
    <property type="entry name" value="Integrase_H2C2"/>
</dbReference>
<dbReference type="FunFam" id="1.10.340.70:FF:000001">
    <property type="entry name" value="Retrovirus-related Pol polyprotein from transposon gypsy-like Protein"/>
    <property type="match status" value="1"/>
</dbReference>
<dbReference type="EMBL" id="CAJHJT010000023">
    <property type="protein sequence ID" value="CAD7001811.1"/>
    <property type="molecule type" value="Genomic_DNA"/>
</dbReference>
<dbReference type="Pfam" id="PF17921">
    <property type="entry name" value="Integrase_H2C2"/>
    <property type="match status" value="1"/>
</dbReference>
<dbReference type="InterPro" id="IPR052160">
    <property type="entry name" value="Gypsy_RT_Integrase-like"/>
</dbReference>
<protein>
    <submittedName>
        <fullName evidence="2">(Mediterranean fruit fly) hypothetical protein</fullName>
    </submittedName>
</protein>
<reference evidence="2" key="1">
    <citation type="submission" date="2020-11" db="EMBL/GenBank/DDBJ databases">
        <authorList>
            <person name="Whitehead M."/>
        </authorList>
    </citation>
    <scope>NUCLEOTIDE SEQUENCE</scope>
    <source>
        <strain evidence="2">EGII</strain>
    </source>
</reference>
<dbReference type="Gene3D" id="1.10.340.70">
    <property type="match status" value="1"/>
</dbReference>
<gene>
    <name evidence="2" type="ORF">CCAP1982_LOCUS10302</name>
</gene>
<evidence type="ECO:0000313" key="2">
    <source>
        <dbReference type="EMBL" id="CAD7001811.1"/>
    </source>
</evidence>
<accession>A0A811USX3</accession>
<comment type="caution">
    <text evidence="2">The sequence shown here is derived from an EMBL/GenBank/DDBJ whole genome shotgun (WGS) entry which is preliminary data.</text>
</comment>
<organism evidence="2 3">
    <name type="scientific">Ceratitis capitata</name>
    <name type="common">Mediterranean fruit fly</name>
    <name type="synonym">Tephritis capitata</name>
    <dbReference type="NCBI Taxonomy" id="7213"/>
    <lineage>
        <taxon>Eukaryota</taxon>
        <taxon>Metazoa</taxon>
        <taxon>Ecdysozoa</taxon>
        <taxon>Arthropoda</taxon>
        <taxon>Hexapoda</taxon>
        <taxon>Insecta</taxon>
        <taxon>Pterygota</taxon>
        <taxon>Neoptera</taxon>
        <taxon>Endopterygota</taxon>
        <taxon>Diptera</taxon>
        <taxon>Brachycera</taxon>
        <taxon>Muscomorpha</taxon>
        <taxon>Tephritoidea</taxon>
        <taxon>Tephritidae</taxon>
        <taxon>Ceratitis</taxon>
        <taxon>Ceratitis</taxon>
    </lineage>
</organism>
<name>A0A811USX3_CERCA</name>
<evidence type="ECO:0000313" key="3">
    <source>
        <dbReference type="Proteomes" id="UP000606786"/>
    </source>
</evidence>
<keyword evidence="3" id="KW-1185">Reference proteome</keyword>